<dbReference type="InterPro" id="IPR016186">
    <property type="entry name" value="C-type_lectin-like/link_sf"/>
</dbReference>
<evidence type="ECO:0000259" key="7">
    <source>
        <dbReference type="PROSITE" id="PS50041"/>
    </source>
</evidence>
<keyword evidence="4" id="KW-0472">Membrane</keyword>
<evidence type="ECO:0000313" key="9">
    <source>
        <dbReference type="Proteomes" id="UP000663869"/>
    </source>
</evidence>
<dbReference type="InterPro" id="IPR001304">
    <property type="entry name" value="C-type_lectin-like"/>
</dbReference>
<feature type="signal peptide" evidence="5">
    <location>
        <begin position="1"/>
        <end position="16"/>
    </location>
</feature>
<gene>
    <name evidence="8" type="ORF">FME351_LOCUS20587</name>
</gene>
<evidence type="ECO:0000256" key="5">
    <source>
        <dbReference type="SAM" id="SignalP"/>
    </source>
</evidence>
<keyword evidence="4" id="KW-0812">Transmembrane</keyword>
<name>A0A818LFX0_9BILA</name>
<dbReference type="Pfam" id="PF00431">
    <property type="entry name" value="CUB"/>
    <property type="match status" value="1"/>
</dbReference>
<accession>A0A818LFX0</accession>
<dbReference type="Proteomes" id="UP000663869">
    <property type="component" value="Unassembled WGS sequence"/>
</dbReference>
<organism evidence="8 9">
    <name type="scientific">Rotaria socialis</name>
    <dbReference type="NCBI Taxonomy" id="392032"/>
    <lineage>
        <taxon>Eukaryota</taxon>
        <taxon>Metazoa</taxon>
        <taxon>Spiralia</taxon>
        <taxon>Gnathifera</taxon>
        <taxon>Rotifera</taxon>
        <taxon>Eurotatoria</taxon>
        <taxon>Bdelloidea</taxon>
        <taxon>Philodinida</taxon>
        <taxon>Philodinidae</taxon>
        <taxon>Rotaria</taxon>
    </lineage>
</organism>
<dbReference type="SUPFAM" id="SSF56436">
    <property type="entry name" value="C-type lectin-like"/>
    <property type="match status" value="1"/>
</dbReference>
<sequence length="680" mass="77177">MLAIIFLFFIFHISLSDRWYSKSQCTQKEFANHMDINCNSNEYILIGWSHYGTKKSFRRINSSSNCEPLETDCIMDYTHKIAELCNGASKCEVILTQQFIHKCSDEATYLFISYQCIQNSTIVDICSQRSITSLNAISVISPMFPNEYPNNINCTCSVESKTKSNVIIDVESLSFNLQDNDNLLSFSGTIPFGASLLTVKNQLDLKFQTDETLSQSGFWIRLYGYEQCYDDEYVLGSKCIKVFSRKQTWKSAKEKCLSINSDLIRLNDIIQEKKLAYFILTNNQQQSTSFWISNEKENYDMNSWWPWRSSSNTGKCVLRTQDGWIKRSCNEEQAFICERDINRQSIPLTVQCGNVQKTTMLPMKTITKTVESSLTSSSSPLLSSSTKTTAIIVTNVPHITIPLMIHQEEVASKISEKNFFVGPSSSIVKNELKDRTNTIDPNVLAVILTGIAIIIFFVNIVVCYIFRKRPQDPSKFTAQHDSSSSFIHEELQHSLMQHIYHEQTNTISSRSISSSSSKNSQSKSNDTTTTASTNLFQLSSVIHPSNSFRTDTASKPLCFRNPHVCNDSVDYHVYETIPSEYPIYTFCAAHSAFKPVVQSNTHTIRPYLSQANTLQRHLSSSQQSYDKLSSILPNATVVMPICCHLYSSQYPTETLRQNLSAISAQVETQEPIYNRSESIV</sequence>
<dbReference type="Gene3D" id="2.60.120.740">
    <property type="match status" value="1"/>
</dbReference>
<feature type="region of interest" description="Disordered" evidence="3">
    <location>
        <begin position="510"/>
        <end position="529"/>
    </location>
</feature>
<evidence type="ECO:0000313" key="8">
    <source>
        <dbReference type="EMBL" id="CAF3573707.1"/>
    </source>
</evidence>
<evidence type="ECO:0000256" key="3">
    <source>
        <dbReference type="SAM" id="MobiDB-lite"/>
    </source>
</evidence>
<dbReference type="SMART" id="SM00034">
    <property type="entry name" value="CLECT"/>
    <property type="match status" value="1"/>
</dbReference>
<feature type="transmembrane region" description="Helical" evidence="4">
    <location>
        <begin position="443"/>
        <end position="466"/>
    </location>
</feature>
<evidence type="ECO:0000256" key="1">
    <source>
        <dbReference type="ARBA" id="ARBA00023157"/>
    </source>
</evidence>
<dbReference type="Gene3D" id="3.10.100.10">
    <property type="entry name" value="Mannose-Binding Protein A, subunit A"/>
    <property type="match status" value="1"/>
</dbReference>
<comment type="caution">
    <text evidence="8">The sequence shown here is derived from an EMBL/GenBank/DDBJ whole genome shotgun (WGS) entry which is preliminary data.</text>
</comment>
<dbReference type="CDD" id="cd22823">
    <property type="entry name" value="Gal_Rha_Lectin"/>
    <property type="match status" value="1"/>
</dbReference>
<evidence type="ECO:0000256" key="2">
    <source>
        <dbReference type="PROSITE-ProRule" id="PRU00059"/>
    </source>
</evidence>
<keyword evidence="4" id="KW-1133">Transmembrane helix</keyword>
<keyword evidence="1" id="KW-1015">Disulfide bond</keyword>
<dbReference type="PROSITE" id="PS50041">
    <property type="entry name" value="C_TYPE_LECTIN_2"/>
    <property type="match status" value="1"/>
</dbReference>
<comment type="caution">
    <text evidence="2">Lacks conserved residue(s) required for the propagation of feature annotation.</text>
</comment>
<dbReference type="SUPFAM" id="SSF49854">
    <property type="entry name" value="Spermadhesin, CUB domain"/>
    <property type="match status" value="1"/>
</dbReference>
<dbReference type="Gene3D" id="2.60.120.290">
    <property type="entry name" value="Spermadhesin, CUB domain"/>
    <property type="match status" value="1"/>
</dbReference>
<dbReference type="CDD" id="cd00037">
    <property type="entry name" value="CLECT"/>
    <property type="match status" value="1"/>
</dbReference>
<proteinExistence type="predicted"/>
<feature type="domain" description="CUB" evidence="6">
    <location>
        <begin position="126"/>
        <end position="225"/>
    </location>
</feature>
<dbReference type="AlphaFoldDB" id="A0A818LFX0"/>
<keyword evidence="5" id="KW-0732">Signal</keyword>
<dbReference type="InterPro" id="IPR016187">
    <property type="entry name" value="CTDL_fold"/>
</dbReference>
<dbReference type="PROSITE" id="PS01180">
    <property type="entry name" value="CUB"/>
    <property type="match status" value="1"/>
</dbReference>
<dbReference type="InterPro" id="IPR035914">
    <property type="entry name" value="Sperma_CUB_dom_sf"/>
</dbReference>
<dbReference type="EMBL" id="CAJNYU010002662">
    <property type="protein sequence ID" value="CAF3573707.1"/>
    <property type="molecule type" value="Genomic_DNA"/>
</dbReference>
<feature type="domain" description="C-type lectin" evidence="7">
    <location>
        <begin position="235"/>
        <end position="338"/>
    </location>
</feature>
<reference evidence="8" key="1">
    <citation type="submission" date="2021-02" db="EMBL/GenBank/DDBJ databases">
        <authorList>
            <person name="Nowell W R."/>
        </authorList>
    </citation>
    <scope>NUCLEOTIDE SEQUENCE</scope>
</reference>
<protein>
    <submittedName>
        <fullName evidence="8">Uncharacterized protein</fullName>
    </submittedName>
</protein>
<evidence type="ECO:0000256" key="4">
    <source>
        <dbReference type="SAM" id="Phobius"/>
    </source>
</evidence>
<feature type="chain" id="PRO_5032764773" evidence="5">
    <location>
        <begin position="17"/>
        <end position="680"/>
    </location>
</feature>
<dbReference type="InterPro" id="IPR000859">
    <property type="entry name" value="CUB_dom"/>
</dbReference>
<evidence type="ECO:0000259" key="6">
    <source>
        <dbReference type="PROSITE" id="PS01180"/>
    </source>
</evidence>
<dbReference type="InterPro" id="IPR043159">
    <property type="entry name" value="Lectin_gal-bd_sf"/>
</dbReference>